<feature type="signal peptide" evidence="1">
    <location>
        <begin position="1"/>
        <end position="36"/>
    </location>
</feature>
<feature type="chain" id="PRO_5029694546" description="PE-PGRS family protein" evidence="1">
    <location>
        <begin position="37"/>
        <end position="109"/>
    </location>
</feature>
<sequence>MVGKTRIDSRRLQLAVGGAIASGALLFGASAGVASAEPAPAPNPDCFGIPQCAILPGLLTPTGNGGGGYANGTAGGGYATGEAGGGYATGEAGGAFSRGEGGGAFSQAE</sequence>
<dbReference type="AlphaFoldDB" id="A0A7I7S487"/>
<protein>
    <recommendedName>
        <fullName evidence="4">PE-PGRS family protein</fullName>
    </recommendedName>
</protein>
<reference evidence="2 3" key="1">
    <citation type="journal article" date="2019" name="Emerg. Microbes Infect.">
        <title>Comprehensive subspecies identification of 175 nontuberculous mycobacteria species based on 7547 genomic profiles.</title>
        <authorList>
            <person name="Matsumoto Y."/>
            <person name="Kinjo T."/>
            <person name="Motooka D."/>
            <person name="Nabeya D."/>
            <person name="Jung N."/>
            <person name="Uechi K."/>
            <person name="Horii T."/>
            <person name="Iida T."/>
            <person name="Fujita J."/>
            <person name="Nakamura S."/>
        </authorList>
    </citation>
    <scope>NUCLEOTIDE SEQUENCE [LARGE SCALE GENOMIC DNA]</scope>
    <source>
        <strain evidence="2 3">JCM 18538</strain>
    </source>
</reference>
<geneLocation type="plasmid" evidence="3">
    <name>pjcm18538 dna</name>
</geneLocation>
<gene>
    <name evidence="2" type="ORF">MARA_51800</name>
</gene>
<proteinExistence type="predicted"/>
<evidence type="ECO:0000313" key="3">
    <source>
        <dbReference type="Proteomes" id="UP000467428"/>
    </source>
</evidence>
<dbReference type="KEGG" id="marz:MARA_51800"/>
<name>A0A7I7S487_9MYCO</name>
<evidence type="ECO:0000313" key="2">
    <source>
        <dbReference type="EMBL" id="BBY51712.1"/>
    </source>
</evidence>
<dbReference type="EMBL" id="AP022593">
    <property type="protein sequence ID" value="BBY51712.1"/>
    <property type="molecule type" value="Genomic_DNA"/>
</dbReference>
<keyword evidence="1" id="KW-0732">Signal</keyword>
<dbReference type="Proteomes" id="UP000467428">
    <property type="component" value="Chromosome"/>
</dbReference>
<evidence type="ECO:0000256" key="1">
    <source>
        <dbReference type="SAM" id="SignalP"/>
    </source>
</evidence>
<organism evidence="2 3">
    <name type="scientific">Mycolicibacterium arabiense</name>
    <dbReference type="NCBI Taxonomy" id="1286181"/>
    <lineage>
        <taxon>Bacteria</taxon>
        <taxon>Bacillati</taxon>
        <taxon>Actinomycetota</taxon>
        <taxon>Actinomycetes</taxon>
        <taxon>Mycobacteriales</taxon>
        <taxon>Mycobacteriaceae</taxon>
        <taxon>Mycolicibacterium</taxon>
    </lineage>
</organism>
<keyword evidence="3" id="KW-1185">Reference proteome</keyword>
<evidence type="ECO:0008006" key="4">
    <source>
        <dbReference type="Google" id="ProtNLM"/>
    </source>
</evidence>
<accession>A0A7I7S487</accession>